<dbReference type="InterPro" id="IPR027417">
    <property type="entry name" value="P-loop_NTPase"/>
</dbReference>
<dbReference type="PRINTS" id="PR00364">
    <property type="entry name" value="DISEASERSIST"/>
</dbReference>
<dbReference type="SUPFAM" id="SSF48452">
    <property type="entry name" value="TPR-like"/>
    <property type="match status" value="2"/>
</dbReference>
<dbReference type="Proteomes" id="UP001596004">
    <property type="component" value="Unassembled WGS sequence"/>
</dbReference>
<sequence length="681" mass="73285">MLGESRLVTLTGVGGVGKTRLASRVAHGMTVCFPGGVWLVELSPVRAPELLVDALRSALGVPARPGVTATAALEEYLSGRRALIVLDTCEHLVDACAEVVSSLLRAAPGLRVLATSRRALGVRGESRFHVEPLPVEGDHGPAGDPGGDTGAAPVALEGAVALFTDRAASLVPGFTATPEVVRLCRWLDGIPLAIELAAVRLRSLPLEQLVDRADERFDLLADAGRAGVARHRTLRTAVGWSHELCEPLERLLWARLSVFAADFDFEAALAVCADAESDVGTGLRGEDVEDLLLALVDRSIVSRVDTGATVRFSMLGTFREYGAAWLRELGQTALVRRRHRDHYLSLARRFDAEWFGPGQASWYARVRRELPNLRTALDFCLANPAERATGLDLAGRLAFFWLACGFVAEGRRHLRRALSLARAPGPALPQALWASAWLADLQGDVDEANDLATECLAQSFAREDLAAVGWGTVCCANTGVRAGYVNEALSMYEQARETHQQGGDGGAGLAMALTGQAYALSRLGRFDEALACLRWQRSLCDSWGDIWVRSSGEWVSGLIAVAREDYAAADRYARASLRHKTLVHDSHGMAIVLASLARSAAGLGDMDRAARLLGSGELVEDSFGLRLCLPRADGQREQAESRARAALGDRRFDRAFARGRELDVESALAYALADTPTGTRT</sequence>
<dbReference type="InterPro" id="IPR011990">
    <property type="entry name" value="TPR-like_helical_dom_sf"/>
</dbReference>
<name>A0ABV9C8C3_9ACTN</name>
<dbReference type="RefSeq" id="WP_380835572.1">
    <property type="nucleotide sequence ID" value="NZ_JBHSFP010000001.1"/>
</dbReference>
<dbReference type="Gene3D" id="1.25.40.10">
    <property type="entry name" value="Tetratricopeptide repeat domain"/>
    <property type="match status" value="1"/>
</dbReference>
<dbReference type="PANTHER" id="PTHR47691">
    <property type="entry name" value="REGULATOR-RELATED"/>
    <property type="match status" value="1"/>
</dbReference>
<dbReference type="Gene3D" id="3.40.50.300">
    <property type="entry name" value="P-loop containing nucleotide triphosphate hydrolases"/>
    <property type="match status" value="1"/>
</dbReference>
<dbReference type="GO" id="GO:0005524">
    <property type="term" value="F:ATP binding"/>
    <property type="evidence" value="ECO:0007669"/>
    <property type="project" value="UniProtKB-KW"/>
</dbReference>
<evidence type="ECO:0000313" key="2">
    <source>
        <dbReference type="EMBL" id="MFC4529213.1"/>
    </source>
</evidence>
<proteinExistence type="predicted"/>
<protein>
    <submittedName>
        <fullName evidence="2">ATP-binding protein</fullName>
    </submittedName>
</protein>
<gene>
    <name evidence="2" type="ORF">ACFO60_00440</name>
</gene>
<keyword evidence="2" id="KW-0547">Nucleotide-binding</keyword>
<accession>A0ABV9C8C3</accession>
<dbReference type="SUPFAM" id="SSF52540">
    <property type="entry name" value="P-loop containing nucleoside triphosphate hydrolases"/>
    <property type="match status" value="1"/>
</dbReference>
<dbReference type="InterPro" id="IPR002182">
    <property type="entry name" value="NB-ARC"/>
</dbReference>
<dbReference type="PANTHER" id="PTHR47691:SF3">
    <property type="entry name" value="HTH-TYPE TRANSCRIPTIONAL REGULATOR RV0890C-RELATED"/>
    <property type="match status" value="1"/>
</dbReference>
<feature type="domain" description="NB-ARC" evidence="1">
    <location>
        <begin position="4"/>
        <end position="118"/>
    </location>
</feature>
<organism evidence="2 3">
    <name type="scientific">Sphaerisporangium dianthi</name>
    <dbReference type="NCBI Taxonomy" id="1436120"/>
    <lineage>
        <taxon>Bacteria</taxon>
        <taxon>Bacillati</taxon>
        <taxon>Actinomycetota</taxon>
        <taxon>Actinomycetes</taxon>
        <taxon>Streptosporangiales</taxon>
        <taxon>Streptosporangiaceae</taxon>
        <taxon>Sphaerisporangium</taxon>
    </lineage>
</organism>
<evidence type="ECO:0000313" key="3">
    <source>
        <dbReference type="Proteomes" id="UP001596004"/>
    </source>
</evidence>
<reference evidence="3" key="1">
    <citation type="journal article" date="2019" name="Int. J. Syst. Evol. Microbiol.">
        <title>The Global Catalogue of Microorganisms (GCM) 10K type strain sequencing project: providing services to taxonomists for standard genome sequencing and annotation.</title>
        <authorList>
            <consortium name="The Broad Institute Genomics Platform"/>
            <consortium name="The Broad Institute Genome Sequencing Center for Infectious Disease"/>
            <person name="Wu L."/>
            <person name="Ma J."/>
        </authorList>
    </citation>
    <scope>NUCLEOTIDE SEQUENCE [LARGE SCALE GENOMIC DNA]</scope>
    <source>
        <strain evidence="3">CGMCC 4.7132</strain>
    </source>
</reference>
<dbReference type="Pfam" id="PF00931">
    <property type="entry name" value="NB-ARC"/>
    <property type="match status" value="1"/>
</dbReference>
<dbReference type="EMBL" id="JBHSFP010000001">
    <property type="protein sequence ID" value="MFC4529213.1"/>
    <property type="molecule type" value="Genomic_DNA"/>
</dbReference>
<keyword evidence="3" id="KW-1185">Reference proteome</keyword>
<evidence type="ECO:0000259" key="1">
    <source>
        <dbReference type="Pfam" id="PF00931"/>
    </source>
</evidence>
<keyword evidence="2" id="KW-0067">ATP-binding</keyword>
<comment type="caution">
    <text evidence="2">The sequence shown here is derived from an EMBL/GenBank/DDBJ whole genome shotgun (WGS) entry which is preliminary data.</text>
</comment>